<dbReference type="Gene3D" id="1.10.10.60">
    <property type="entry name" value="Homeodomain-like"/>
    <property type="match status" value="1"/>
</dbReference>
<gene>
    <name evidence="1" type="ORF">GS4_09_00450</name>
</gene>
<dbReference type="STRING" id="1223545.GS4_09_00450"/>
<dbReference type="EMBL" id="BANX01000009">
    <property type="protein sequence ID" value="GAC67730.1"/>
    <property type="molecule type" value="Genomic_DNA"/>
</dbReference>
<dbReference type="RefSeq" id="WP_007619193.1">
    <property type="nucleotide sequence ID" value="NZ_BANX01000009.1"/>
</dbReference>
<protein>
    <submittedName>
        <fullName evidence="1">Putative AraC family transcriptional regulator</fullName>
    </submittedName>
</protein>
<name>M0QGH4_9ACTN</name>
<accession>M0QGH4</accession>
<evidence type="ECO:0000313" key="1">
    <source>
        <dbReference type="EMBL" id="GAC67730.1"/>
    </source>
</evidence>
<dbReference type="Proteomes" id="UP000011666">
    <property type="component" value="Unassembled WGS sequence"/>
</dbReference>
<reference evidence="1 2" key="1">
    <citation type="submission" date="2013-01" db="EMBL/GenBank/DDBJ databases">
        <title>Whole genome shotgun sequence of Gordonia soli NBRC 108243.</title>
        <authorList>
            <person name="Isaki-Nakamura S."/>
            <person name="Hosoyama A."/>
            <person name="Tsuchikane K."/>
            <person name="Ando Y."/>
            <person name="Baba S."/>
            <person name="Ohji S."/>
            <person name="Hamada M."/>
            <person name="Tamura T."/>
            <person name="Yamazoe A."/>
            <person name="Yamazaki S."/>
            <person name="Fujita N."/>
        </authorList>
    </citation>
    <scope>NUCLEOTIDE SEQUENCE [LARGE SCALE GENOMIC DNA]</scope>
    <source>
        <strain evidence="1 2">NBRC 108243</strain>
    </source>
</reference>
<dbReference type="OrthoDB" id="5295226at2"/>
<evidence type="ECO:0000313" key="2">
    <source>
        <dbReference type="Proteomes" id="UP000011666"/>
    </source>
</evidence>
<sequence>MSDRSLPETDGTVGPVLRVAAGRAVYVGPSLRLAPHSTSVHCLVVGVDAPFDLRVDGIPDVVAHSALVSPRRVHQVVASGHTMMFGYLDATAHRAGEHLDRMLDVRDGFAFGHRDEDRLITLANHGTVGEIDELLCTTDSSTMDVRIRAAIDHLADPDVGPTVDTSAVAVAARVAMSPSHFLHVFAAQTGTSFRRYKLWLRMLRVAAAIADGQNL</sequence>
<proteinExistence type="predicted"/>
<organism evidence="1 2">
    <name type="scientific">Gordonia soli NBRC 108243</name>
    <dbReference type="NCBI Taxonomy" id="1223545"/>
    <lineage>
        <taxon>Bacteria</taxon>
        <taxon>Bacillati</taxon>
        <taxon>Actinomycetota</taxon>
        <taxon>Actinomycetes</taxon>
        <taxon>Mycobacteriales</taxon>
        <taxon>Gordoniaceae</taxon>
        <taxon>Gordonia</taxon>
    </lineage>
</organism>
<keyword evidence="2" id="KW-1185">Reference proteome</keyword>
<feature type="non-terminal residue" evidence="1">
    <location>
        <position position="215"/>
    </location>
</feature>
<dbReference type="AlphaFoldDB" id="M0QGH4"/>
<comment type="caution">
    <text evidence="1">The sequence shown here is derived from an EMBL/GenBank/DDBJ whole genome shotgun (WGS) entry which is preliminary data.</text>
</comment>
<dbReference type="eggNOG" id="COG2207">
    <property type="taxonomic scope" value="Bacteria"/>
</dbReference>